<reference evidence="5 6" key="1">
    <citation type="submission" date="2020-11" db="EMBL/GenBank/DDBJ databases">
        <title>genome sequence of strain KACC 18849.</title>
        <authorList>
            <person name="Gao J."/>
            <person name="Zhang X."/>
        </authorList>
    </citation>
    <scope>NUCLEOTIDE SEQUENCE [LARGE SCALE GENOMIC DNA]</scope>
    <source>
        <strain evidence="5 6">KACC 18849</strain>
    </source>
</reference>
<keyword evidence="1" id="KW-0805">Transcription regulation</keyword>
<gene>
    <name evidence="5" type="ORF">I4Q42_24990</name>
</gene>
<feature type="domain" description="HTH gntR-type" evidence="4">
    <location>
        <begin position="18"/>
        <end position="86"/>
    </location>
</feature>
<keyword evidence="2" id="KW-0238">DNA-binding</keyword>
<evidence type="ECO:0000313" key="5">
    <source>
        <dbReference type="EMBL" id="MBI1686939.1"/>
    </source>
</evidence>
<evidence type="ECO:0000256" key="3">
    <source>
        <dbReference type="ARBA" id="ARBA00023163"/>
    </source>
</evidence>
<dbReference type="InterPro" id="IPR000524">
    <property type="entry name" value="Tscrpt_reg_HTH_GntR"/>
</dbReference>
<name>A0ABS0T5I7_9CAUL</name>
<keyword evidence="6" id="KW-1185">Reference proteome</keyword>
<dbReference type="CDD" id="cd07377">
    <property type="entry name" value="WHTH_GntR"/>
    <property type="match status" value="1"/>
</dbReference>
<dbReference type="Gene3D" id="1.10.10.10">
    <property type="entry name" value="Winged helix-like DNA-binding domain superfamily/Winged helix DNA-binding domain"/>
    <property type="match status" value="1"/>
</dbReference>
<sequence>MHTHQHALDALRLEASGVPIYVQLRDQFLRLIGTGVLGPGDQMPTMRQVAVALKVDLNTVRHAYDELERRGAVQLIRGRGSFVAAQPPALEADAVPSPLDQLARQTLAAATSLGIDPQALSERIAALAADMEDLR</sequence>
<dbReference type="PANTHER" id="PTHR38445">
    <property type="entry name" value="HTH-TYPE TRANSCRIPTIONAL REPRESSOR YTRA"/>
    <property type="match status" value="1"/>
</dbReference>
<evidence type="ECO:0000256" key="2">
    <source>
        <dbReference type="ARBA" id="ARBA00023125"/>
    </source>
</evidence>
<dbReference type="Pfam" id="PF00392">
    <property type="entry name" value="GntR"/>
    <property type="match status" value="1"/>
</dbReference>
<accession>A0ABS0T5I7</accession>
<dbReference type="Proteomes" id="UP000639859">
    <property type="component" value="Unassembled WGS sequence"/>
</dbReference>
<dbReference type="SMART" id="SM00345">
    <property type="entry name" value="HTH_GNTR"/>
    <property type="match status" value="1"/>
</dbReference>
<dbReference type="PROSITE" id="PS50949">
    <property type="entry name" value="HTH_GNTR"/>
    <property type="match status" value="1"/>
</dbReference>
<dbReference type="PANTHER" id="PTHR38445:SF9">
    <property type="entry name" value="HTH-TYPE TRANSCRIPTIONAL REPRESSOR YTRA"/>
    <property type="match status" value="1"/>
</dbReference>
<protein>
    <submittedName>
        <fullName evidence="5">GntR family transcriptional regulator</fullName>
    </submittedName>
</protein>
<evidence type="ECO:0000256" key="1">
    <source>
        <dbReference type="ARBA" id="ARBA00023015"/>
    </source>
</evidence>
<dbReference type="InterPro" id="IPR036390">
    <property type="entry name" value="WH_DNA-bd_sf"/>
</dbReference>
<dbReference type="RefSeq" id="WP_198578823.1">
    <property type="nucleotide sequence ID" value="NZ_JADWOX010000032.1"/>
</dbReference>
<proteinExistence type="predicted"/>
<organism evidence="5 6">
    <name type="scientific">Caulobacter hibisci</name>
    <dbReference type="NCBI Taxonomy" id="2035993"/>
    <lineage>
        <taxon>Bacteria</taxon>
        <taxon>Pseudomonadati</taxon>
        <taxon>Pseudomonadota</taxon>
        <taxon>Alphaproteobacteria</taxon>
        <taxon>Caulobacterales</taxon>
        <taxon>Caulobacteraceae</taxon>
        <taxon>Caulobacter</taxon>
    </lineage>
</organism>
<evidence type="ECO:0000313" key="6">
    <source>
        <dbReference type="Proteomes" id="UP000639859"/>
    </source>
</evidence>
<dbReference type="EMBL" id="JADWOX010000032">
    <property type="protein sequence ID" value="MBI1686939.1"/>
    <property type="molecule type" value="Genomic_DNA"/>
</dbReference>
<dbReference type="InterPro" id="IPR036388">
    <property type="entry name" value="WH-like_DNA-bd_sf"/>
</dbReference>
<comment type="caution">
    <text evidence="5">The sequence shown here is derived from an EMBL/GenBank/DDBJ whole genome shotgun (WGS) entry which is preliminary data.</text>
</comment>
<dbReference type="SUPFAM" id="SSF46785">
    <property type="entry name" value="Winged helix' DNA-binding domain"/>
    <property type="match status" value="1"/>
</dbReference>
<keyword evidence="3" id="KW-0804">Transcription</keyword>
<evidence type="ECO:0000259" key="4">
    <source>
        <dbReference type="PROSITE" id="PS50949"/>
    </source>
</evidence>